<evidence type="ECO:0000256" key="5">
    <source>
        <dbReference type="ARBA" id="ARBA00022801"/>
    </source>
</evidence>
<dbReference type="GO" id="GO:0006508">
    <property type="term" value="P:proteolysis"/>
    <property type="evidence" value="ECO:0007669"/>
    <property type="project" value="UniProtKB-KW"/>
</dbReference>
<dbReference type="AlphaFoldDB" id="A0A9D5M516"/>
<dbReference type="EMBL" id="JADCKB010000006">
    <property type="protein sequence ID" value="MBE5039664.1"/>
    <property type="molecule type" value="Genomic_DNA"/>
</dbReference>
<dbReference type="InterPro" id="IPR051464">
    <property type="entry name" value="Peptidase_M42_aminopept"/>
</dbReference>
<evidence type="ECO:0000256" key="2">
    <source>
        <dbReference type="ARBA" id="ARBA00022438"/>
    </source>
</evidence>
<reference evidence="8" key="1">
    <citation type="submission" date="2020-10" db="EMBL/GenBank/DDBJ databases">
        <title>ChiBAC.</title>
        <authorList>
            <person name="Zenner C."/>
            <person name="Hitch T.C.A."/>
            <person name="Clavel T."/>
        </authorList>
    </citation>
    <scope>NUCLEOTIDE SEQUENCE</scope>
    <source>
        <strain evidence="8">DSM 107454</strain>
    </source>
</reference>
<dbReference type="Gene3D" id="3.40.630.10">
    <property type="entry name" value="Zn peptidases"/>
    <property type="match status" value="1"/>
</dbReference>
<feature type="binding site" evidence="7">
    <location>
        <position position="196"/>
    </location>
    <ligand>
        <name>Zn(2+)</name>
        <dbReference type="ChEBI" id="CHEBI:29105"/>
        <label>2</label>
    </ligand>
</feature>
<accession>A0A9D5M516</accession>
<evidence type="ECO:0000256" key="1">
    <source>
        <dbReference type="ARBA" id="ARBA00006272"/>
    </source>
</evidence>
<comment type="cofactor">
    <cofactor evidence="7">
        <name>a divalent metal cation</name>
        <dbReference type="ChEBI" id="CHEBI:60240"/>
    </cofactor>
    <text evidence="7">Binds 2 divalent metal cations per subunit.</text>
</comment>
<dbReference type="RefSeq" id="WP_226392223.1">
    <property type="nucleotide sequence ID" value="NZ_JADCKB010000006.1"/>
</dbReference>
<dbReference type="Pfam" id="PF05343">
    <property type="entry name" value="Peptidase_M42"/>
    <property type="match status" value="1"/>
</dbReference>
<dbReference type="PANTHER" id="PTHR32481">
    <property type="entry name" value="AMINOPEPTIDASE"/>
    <property type="match status" value="1"/>
</dbReference>
<evidence type="ECO:0000313" key="8">
    <source>
        <dbReference type="EMBL" id="MBE5039664.1"/>
    </source>
</evidence>
<keyword evidence="9" id="KW-1185">Reference proteome</keyword>
<dbReference type="Proteomes" id="UP000806542">
    <property type="component" value="Unassembled WGS sequence"/>
</dbReference>
<name>A0A9D5M516_9FIRM</name>
<dbReference type="PIRSF" id="PIRSF001123">
    <property type="entry name" value="PepA_GA"/>
    <property type="match status" value="1"/>
</dbReference>
<dbReference type="InterPro" id="IPR023367">
    <property type="entry name" value="Peptidase_M42_dom2"/>
</dbReference>
<comment type="caution">
    <text evidence="8">The sequence shown here is derived from an EMBL/GenBank/DDBJ whole genome shotgun (WGS) entry which is preliminary data.</text>
</comment>
<dbReference type="SUPFAM" id="SSF101821">
    <property type="entry name" value="Aminopeptidase/glucanase lid domain"/>
    <property type="match status" value="1"/>
</dbReference>
<evidence type="ECO:0000313" key="9">
    <source>
        <dbReference type="Proteomes" id="UP000806542"/>
    </source>
</evidence>
<proteinExistence type="inferred from homology"/>
<evidence type="ECO:0008006" key="10">
    <source>
        <dbReference type="Google" id="ProtNLM"/>
    </source>
</evidence>
<gene>
    <name evidence="8" type="ORF">INF28_04210</name>
</gene>
<dbReference type="GO" id="GO:0046872">
    <property type="term" value="F:metal ion binding"/>
    <property type="evidence" value="ECO:0007669"/>
    <property type="project" value="UniProtKB-UniRule"/>
</dbReference>
<dbReference type="SUPFAM" id="SSF53187">
    <property type="entry name" value="Zn-dependent exopeptidases"/>
    <property type="match status" value="1"/>
</dbReference>
<dbReference type="InterPro" id="IPR008007">
    <property type="entry name" value="Peptidase_M42"/>
</dbReference>
<comment type="similarity">
    <text evidence="1 6">Belongs to the peptidase M42 family.</text>
</comment>
<dbReference type="PANTHER" id="PTHR32481:SF0">
    <property type="entry name" value="AMINOPEPTIDASE YPDE-RELATED"/>
    <property type="match status" value="1"/>
</dbReference>
<sequence length="339" mass="37484">MNELQNYYGVSGREDSICSFLYERLSPLSDDTVKDSMGNLHFYKKGTGKSAKKAAVIAYMDEPGIIVTRITEDGYLKFETIGHLTPAGLISKKVILNGIRGIISLKAVHLTSKQERSIPVKLSQLFIDIGASSRKEAEDFVQIGDHGALEEDGRTFGDGYIKGHALGSRAGCVIAENVLRQRYPFNLHVIITVQREVGCRGIQTASWKLSADRVIILDAETAQSYDKVSEKFPELGKGAVILTASGSGLVNPRLIQPVINKAEERQLKYQLFASKDKGQEEVLYQRGYGDKTLTFCIPVRYKDTACQVAHMDDIDSMKNLTQIALMQVVSEEVANDTDK</sequence>
<evidence type="ECO:0000256" key="3">
    <source>
        <dbReference type="ARBA" id="ARBA00022670"/>
    </source>
</evidence>
<dbReference type="GO" id="GO:0004177">
    <property type="term" value="F:aminopeptidase activity"/>
    <property type="evidence" value="ECO:0007669"/>
    <property type="project" value="UniProtKB-UniRule"/>
</dbReference>
<keyword evidence="4 7" id="KW-0479">Metal-binding</keyword>
<keyword evidence="2" id="KW-0031">Aminopeptidase</keyword>
<feature type="binding site" evidence="7">
    <location>
        <position position="218"/>
    </location>
    <ligand>
        <name>Zn(2+)</name>
        <dbReference type="ChEBI" id="CHEBI:29105"/>
        <label>1</label>
    </ligand>
</feature>
<keyword evidence="3" id="KW-0645">Protease</keyword>
<protein>
    <recommendedName>
        <fullName evidence="10">Endoglucanase</fullName>
    </recommendedName>
</protein>
<evidence type="ECO:0000256" key="6">
    <source>
        <dbReference type="PIRNR" id="PIRNR001123"/>
    </source>
</evidence>
<evidence type="ECO:0000256" key="7">
    <source>
        <dbReference type="PIRSR" id="PIRSR001123-2"/>
    </source>
</evidence>
<keyword evidence="5" id="KW-0378">Hydrolase</keyword>
<evidence type="ECO:0000256" key="4">
    <source>
        <dbReference type="ARBA" id="ARBA00022723"/>
    </source>
</evidence>
<dbReference type="Gene3D" id="2.40.30.40">
    <property type="entry name" value="Peptidase M42, domain 2"/>
    <property type="match status" value="1"/>
</dbReference>
<organism evidence="8 9">
    <name type="scientific">Ructibacterium gallinarum</name>
    <dbReference type="NCBI Taxonomy" id="2779355"/>
    <lineage>
        <taxon>Bacteria</taxon>
        <taxon>Bacillati</taxon>
        <taxon>Bacillota</taxon>
        <taxon>Clostridia</taxon>
        <taxon>Eubacteriales</taxon>
        <taxon>Oscillospiraceae</taxon>
        <taxon>Ructibacterium</taxon>
    </lineage>
</organism>